<evidence type="ECO:0000313" key="2">
    <source>
        <dbReference type="EMBL" id="MBA0705181.1"/>
    </source>
</evidence>
<evidence type="ECO:0000313" key="3">
    <source>
        <dbReference type="Proteomes" id="UP000593574"/>
    </source>
</evidence>
<dbReference type="EMBL" id="JABEZV010000002">
    <property type="protein sequence ID" value="MBA0705181.1"/>
    <property type="molecule type" value="Genomic_DNA"/>
</dbReference>
<keyword evidence="1" id="KW-0732">Signal</keyword>
<dbReference type="Proteomes" id="UP000593574">
    <property type="component" value="Unassembled WGS sequence"/>
</dbReference>
<name>A0A7J8Z038_9ROSI</name>
<proteinExistence type="predicted"/>
<keyword evidence="3" id="KW-1185">Reference proteome</keyword>
<gene>
    <name evidence="2" type="ORF">Golax_017389</name>
</gene>
<feature type="chain" id="PRO_5029700272" evidence="1">
    <location>
        <begin position="20"/>
        <end position="164"/>
    </location>
</feature>
<accession>A0A7J8Z038</accession>
<dbReference type="AlphaFoldDB" id="A0A7J8Z038"/>
<feature type="signal peptide" evidence="1">
    <location>
        <begin position="1"/>
        <end position="19"/>
    </location>
</feature>
<sequence length="164" mass="17328">MPKVSFVVFSLASIQFVVGQKEDEAASPELVMAALADEVAASPESMRVVSASVMSGFIVALQEGGVQVEQLNKIVTFPKFQPRVAKLVERFKSSVGDDSGSVDGTTSALADEVAASPESKVEIATEIASGLSRKMGKDGLVDLKKMAKAVQYDKSNGNTENEKN</sequence>
<organism evidence="2 3">
    <name type="scientific">Gossypium laxum</name>
    <dbReference type="NCBI Taxonomy" id="34288"/>
    <lineage>
        <taxon>Eukaryota</taxon>
        <taxon>Viridiplantae</taxon>
        <taxon>Streptophyta</taxon>
        <taxon>Embryophyta</taxon>
        <taxon>Tracheophyta</taxon>
        <taxon>Spermatophyta</taxon>
        <taxon>Magnoliopsida</taxon>
        <taxon>eudicotyledons</taxon>
        <taxon>Gunneridae</taxon>
        <taxon>Pentapetalae</taxon>
        <taxon>rosids</taxon>
        <taxon>malvids</taxon>
        <taxon>Malvales</taxon>
        <taxon>Malvaceae</taxon>
        <taxon>Malvoideae</taxon>
        <taxon>Gossypium</taxon>
    </lineage>
</organism>
<protein>
    <submittedName>
        <fullName evidence="2">Uncharacterized protein</fullName>
    </submittedName>
</protein>
<reference evidence="2 3" key="1">
    <citation type="journal article" date="2019" name="Genome Biol. Evol.">
        <title>Insights into the evolution of the New World diploid cottons (Gossypium, subgenus Houzingenia) based on genome sequencing.</title>
        <authorList>
            <person name="Grover C.E."/>
            <person name="Arick M.A. 2nd"/>
            <person name="Thrash A."/>
            <person name="Conover J.L."/>
            <person name="Sanders W.S."/>
            <person name="Peterson D.G."/>
            <person name="Frelichowski J.E."/>
            <person name="Scheffler J.A."/>
            <person name="Scheffler B.E."/>
            <person name="Wendel J.F."/>
        </authorList>
    </citation>
    <scope>NUCLEOTIDE SEQUENCE [LARGE SCALE GENOMIC DNA]</scope>
    <source>
        <strain evidence="2">4</strain>
        <tissue evidence="2">Leaf</tissue>
    </source>
</reference>
<comment type="caution">
    <text evidence="2">The sequence shown here is derived from an EMBL/GenBank/DDBJ whole genome shotgun (WGS) entry which is preliminary data.</text>
</comment>
<evidence type="ECO:0000256" key="1">
    <source>
        <dbReference type="SAM" id="SignalP"/>
    </source>
</evidence>